<sequence length="121" mass="13551">MDKVFIEALEIECLIGIYDWERRIRQPIVLDIEMAFDNRVPAASDDIRDTLDYKAVSKRLMQFVGESGFGLVETLAERCAAIILDEFKVSHVRLKLSKPGAVRGARAVGVIIERTRSDAAA</sequence>
<evidence type="ECO:0000313" key="10">
    <source>
        <dbReference type="EMBL" id="SDD33892.1"/>
    </source>
</evidence>
<dbReference type="EC" id="4.1.2.25" evidence="8"/>
<name>A0A1G6TXI3_9GAMM</name>
<keyword evidence="11" id="KW-1185">Reference proteome</keyword>
<evidence type="ECO:0000259" key="9">
    <source>
        <dbReference type="SMART" id="SM00905"/>
    </source>
</evidence>
<comment type="pathway">
    <text evidence="3 8">Cofactor biosynthesis; tetrahydrofolate biosynthesis; 2-amino-4-hydroxy-6-hydroxymethyl-7,8-dihydropteridine diphosphate from 7,8-dihydroneopterin triphosphate: step 3/4.</text>
</comment>
<evidence type="ECO:0000256" key="3">
    <source>
        <dbReference type="ARBA" id="ARBA00005013"/>
    </source>
</evidence>
<keyword evidence="7 8" id="KW-0456">Lyase</keyword>
<dbReference type="GO" id="GO:0016853">
    <property type="term" value="F:isomerase activity"/>
    <property type="evidence" value="ECO:0007669"/>
    <property type="project" value="UniProtKB-KW"/>
</dbReference>
<evidence type="ECO:0000256" key="5">
    <source>
        <dbReference type="ARBA" id="ARBA00022909"/>
    </source>
</evidence>
<comment type="catalytic activity">
    <reaction evidence="1">
        <text>7,8-dihydroneopterin = 7,8-dihydromonapterin</text>
        <dbReference type="Rhea" id="RHEA:45328"/>
        <dbReference type="ChEBI" id="CHEBI:17001"/>
        <dbReference type="ChEBI" id="CHEBI:71175"/>
        <dbReference type="EC" id="5.1.99.8"/>
    </reaction>
</comment>
<reference evidence="10 11" key="1">
    <citation type="submission" date="2016-10" db="EMBL/GenBank/DDBJ databases">
        <authorList>
            <person name="de Groot N.N."/>
        </authorList>
    </citation>
    <scope>NUCLEOTIDE SEQUENCE [LARGE SCALE GENOMIC DNA]</scope>
    <source>
        <strain evidence="10 11">DSM 16957</strain>
    </source>
</reference>
<dbReference type="GO" id="GO:0046654">
    <property type="term" value="P:tetrahydrofolate biosynthetic process"/>
    <property type="evidence" value="ECO:0007669"/>
    <property type="project" value="UniProtKB-UniRule"/>
</dbReference>
<keyword evidence="6" id="KW-0413">Isomerase</keyword>
<dbReference type="AlphaFoldDB" id="A0A1G6TXI3"/>
<evidence type="ECO:0000313" key="11">
    <source>
        <dbReference type="Proteomes" id="UP000199603"/>
    </source>
</evidence>
<dbReference type="OrthoDB" id="9810587at2"/>
<dbReference type="InterPro" id="IPR043133">
    <property type="entry name" value="GTP-CH-I_C/QueF"/>
</dbReference>
<dbReference type="SMART" id="SM00905">
    <property type="entry name" value="FolB"/>
    <property type="match status" value="1"/>
</dbReference>
<comment type="catalytic activity">
    <reaction evidence="2 8">
        <text>7,8-dihydroneopterin = 6-hydroxymethyl-7,8-dihydropterin + glycolaldehyde</text>
        <dbReference type="Rhea" id="RHEA:10540"/>
        <dbReference type="ChEBI" id="CHEBI:17001"/>
        <dbReference type="ChEBI" id="CHEBI:17071"/>
        <dbReference type="ChEBI" id="CHEBI:44841"/>
        <dbReference type="EC" id="4.1.2.25"/>
    </reaction>
</comment>
<dbReference type="InterPro" id="IPR006157">
    <property type="entry name" value="FolB_dom"/>
</dbReference>
<dbReference type="SUPFAM" id="SSF55620">
    <property type="entry name" value="Tetrahydrobiopterin biosynthesis enzymes-like"/>
    <property type="match status" value="1"/>
</dbReference>
<dbReference type="STRING" id="265719.SAMN04488509_10263"/>
<dbReference type="Pfam" id="PF02152">
    <property type="entry name" value="FolB"/>
    <property type="match status" value="1"/>
</dbReference>
<dbReference type="Proteomes" id="UP000199603">
    <property type="component" value="Unassembled WGS sequence"/>
</dbReference>
<evidence type="ECO:0000256" key="8">
    <source>
        <dbReference type="RuleBase" id="RU362079"/>
    </source>
</evidence>
<dbReference type="PANTHER" id="PTHR42844">
    <property type="entry name" value="DIHYDRONEOPTERIN ALDOLASE 1-RELATED"/>
    <property type="match status" value="1"/>
</dbReference>
<proteinExistence type="inferred from homology"/>
<gene>
    <name evidence="10" type="ORF">SAMN04488509_10263</name>
</gene>
<dbReference type="GO" id="GO:0004150">
    <property type="term" value="F:dihydroneopterin aldolase activity"/>
    <property type="evidence" value="ECO:0007669"/>
    <property type="project" value="UniProtKB-UniRule"/>
</dbReference>
<evidence type="ECO:0000256" key="6">
    <source>
        <dbReference type="ARBA" id="ARBA00023235"/>
    </source>
</evidence>
<comment type="similarity">
    <text evidence="4 8">Belongs to the DHNA family.</text>
</comment>
<dbReference type="Gene3D" id="3.30.1130.10">
    <property type="match status" value="1"/>
</dbReference>
<evidence type="ECO:0000256" key="4">
    <source>
        <dbReference type="ARBA" id="ARBA00005708"/>
    </source>
</evidence>
<comment type="function">
    <text evidence="8">Catalyzes the conversion of 7,8-dihydroneopterin to 6-hydroxymethyl-7,8-dihydropterin.</text>
</comment>
<evidence type="ECO:0000256" key="2">
    <source>
        <dbReference type="ARBA" id="ARBA00001353"/>
    </source>
</evidence>
<dbReference type="FunFam" id="3.30.1130.10:FF:000002">
    <property type="entry name" value="7,8-dihydroneopterin aldolase"/>
    <property type="match status" value="1"/>
</dbReference>
<organism evidence="10 11">
    <name type="scientific">Aquimonas voraii</name>
    <dbReference type="NCBI Taxonomy" id="265719"/>
    <lineage>
        <taxon>Bacteria</taxon>
        <taxon>Pseudomonadati</taxon>
        <taxon>Pseudomonadota</taxon>
        <taxon>Gammaproteobacteria</taxon>
        <taxon>Lysobacterales</taxon>
        <taxon>Lysobacteraceae</taxon>
        <taxon>Aquimonas</taxon>
    </lineage>
</organism>
<protein>
    <recommendedName>
        <fullName evidence="8">7,8-dihydroneopterin aldolase</fullName>
        <ecNumber evidence="8">4.1.2.25</ecNumber>
    </recommendedName>
</protein>
<feature type="domain" description="Dihydroneopterin aldolase/epimerase" evidence="9">
    <location>
        <begin position="4"/>
        <end position="114"/>
    </location>
</feature>
<dbReference type="RefSeq" id="WP_091239623.1">
    <property type="nucleotide sequence ID" value="NZ_FNAG01000002.1"/>
</dbReference>
<dbReference type="NCBIfam" id="TIGR00525">
    <property type="entry name" value="folB"/>
    <property type="match status" value="1"/>
</dbReference>
<dbReference type="InterPro" id="IPR006156">
    <property type="entry name" value="Dihydroneopterin_aldolase"/>
</dbReference>
<dbReference type="CDD" id="cd00534">
    <property type="entry name" value="DHNA_DHNTPE"/>
    <property type="match status" value="1"/>
</dbReference>
<dbReference type="EMBL" id="FNAG01000002">
    <property type="protein sequence ID" value="SDD33892.1"/>
    <property type="molecule type" value="Genomic_DNA"/>
</dbReference>
<accession>A0A1G6TXI3</accession>
<dbReference type="GO" id="GO:0005737">
    <property type="term" value="C:cytoplasm"/>
    <property type="evidence" value="ECO:0007669"/>
    <property type="project" value="TreeGrafter"/>
</dbReference>
<keyword evidence="5 8" id="KW-0289">Folate biosynthesis</keyword>
<dbReference type="PANTHER" id="PTHR42844:SF1">
    <property type="entry name" value="DIHYDRONEOPTERIN ALDOLASE 1-RELATED"/>
    <property type="match status" value="1"/>
</dbReference>
<evidence type="ECO:0000256" key="1">
    <source>
        <dbReference type="ARBA" id="ARBA00000693"/>
    </source>
</evidence>
<dbReference type="NCBIfam" id="TIGR00526">
    <property type="entry name" value="folB_dom"/>
    <property type="match status" value="1"/>
</dbReference>
<dbReference type="GO" id="GO:0046656">
    <property type="term" value="P:folic acid biosynthetic process"/>
    <property type="evidence" value="ECO:0007669"/>
    <property type="project" value="UniProtKB-UniRule"/>
</dbReference>
<evidence type="ECO:0000256" key="7">
    <source>
        <dbReference type="ARBA" id="ARBA00023239"/>
    </source>
</evidence>
<dbReference type="UniPathway" id="UPA00077">
    <property type="reaction ID" value="UER00154"/>
</dbReference>